<dbReference type="PANTHER" id="PTHR12147">
    <property type="entry name" value="METALLOPEPTIDASE M28 FAMILY MEMBER"/>
    <property type="match status" value="1"/>
</dbReference>
<dbReference type="RefSeq" id="WP_231930208.1">
    <property type="nucleotide sequence ID" value="NZ_LT607412.1"/>
</dbReference>
<accession>A0A1C4X7J9</accession>
<reference evidence="3" key="1">
    <citation type="submission" date="2016-06" db="EMBL/GenBank/DDBJ databases">
        <authorList>
            <person name="Varghese N."/>
            <person name="Submissions Spin"/>
        </authorList>
    </citation>
    <scope>NUCLEOTIDE SEQUENCE [LARGE SCALE GENOMIC DNA]</scope>
    <source>
        <strain evidence="3">DSM 44875</strain>
    </source>
</reference>
<evidence type="ECO:0000259" key="1">
    <source>
        <dbReference type="Pfam" id="PF04389"/>
    </source>
</evidence>
<dbReference type="Gene3D" id="3.40.630.10">
    <property type="entry name" value="Zn peptidases"/>
    <property type="match status" value="2"/>
</dbReference>
<protein>
    <submittedName>
        <fullName evidence="2">Peptidase family M28</fullName>
    </submittedName>
</protein>
<feature type="domain" description="Peptidase M28" evidence="1">
    <location>
        <begin position="211"/>
        <end position="397"/>
    </location>
</feature>
<evidence type="ECO:0000313" key="3">
    <source>
        <dbReference type="Proteomes" id="UP000198243"/>
    </source>
</evidence>
<organism evidence="2 3">
    <name type="scientific">Micromonospora coriariae</name>
    <dbReference type="NCBI Taxonomy" id="285665"/>
    <lineage>
        <taxon>Bacteria</taxon>
        <taxon>Bacillati</taxon>
        <taxon>Actinomycetota</taxon>
        <taxon>Actinomycetes</taxon>
        <taxon>Micromonosporales</taxon>
        <taxon>Micromonosporaceae</taxon>
        <taxon>Micromonospora</taxon>
    </lineage>
</organism>
<evidence type="ECO:0000313" key="2">
    <source>
        <dbReference type="EMBL" id="SCF04384.1"/>
    </source>
</evidence>
<dbReference type="EMBL" id="LT607412">
    <property type="protein sequence ID" value="SCF04384.1"/>
    <property type="molecule type" value="Genomic_DNA"/>
</dbReference>
<dbReference type="InterPro" id="IPR045175">
    <property type="entry name" value="M28_fam"/>
</dbReference>
<dbReference type="GO" id="GO:0008235">
    <property type="term" value="F:metalloexopeptidase activity"/>
    <property type="evidence" value="ECO:0007669"/>
    <property type="project" value="InterPro"/>
</dbReference>
<dbReference type="SUPFAM" id="SSF53187">
    <property type="entry name" value="Zn-dependent exopeptidases"/>
    <property type="match status" value="1"/>
</dbReference>
<dbReference type="PANTHER" id="PTHR12147:SF26">
    <property type="entry name" value="PEPTIDASE M28 DOMAIN-CONTAINING PROTEIN"/>
    <property type="match status" value="1"/>
</dbReference>
<sequence>MTPAAGPPATMNARLAAVSAERMTTTVAALAADDFAGRRVGTPGAAAARAWLADHLTALGAKVETDDFPVRAVPDIHAAPTVTWGVGAVSTDLTFGREVSIHPASADTIEVRRGPLGVAGSDDPTGRWLVVPAGMSLFDAYRDTRGAAGLLLSRAVDADGWQYTALAGPDPGPLPVLTLDSRTHPVVLDAAGEGWMSANSPLRRVDATGTNIYATFDRPAPGAVELLLTAHYDGVGDHPGLRQPGASDNASGVAVVLEAARVLSAMLPDDLGLSVALLDAEEIGALGSAHHSSRLRAGGGNPLVLNVDGAGRLDQAAAVEAGGPAHRLLALLDQAGRHTGLALTAGPVASDNRRYGAAGLAAVGIGAGMAGYHSPADTPDRVDPHTLMAIARLVVATVSLAALAPATLPSFIGDERSKV</sequence>
<name>A0A1C4X7J9_9ACTN</name>
<keyword evidence="3" id="KW-1185">Reference proteome</keyword>
<gene>
    <name evidence="2" type="ORF">GA0070607_4795</name>
</gene>
<dbReference type="AlphaFoldDB" id="A0A1C4X7J9"/>
<dbReference type="Proteomes" id="UP000198243">
    <property type="component" value="Chromosome I"/>
</dbReference>
<dbReference type="InterPro" id="IPR007484">
    <property type="entry name" value="Peptidase_M28"/>
</dbReference>
<dbReference type="Pfam" id="PF04389">
    <property type="entry name" value="Peptidase_M28"/>
    <property type="match status" value="1"/>
</dbReference>
<proteinExistence type="predicted"/>
<dbReference type="GO" id="GO:0006508">
    <property type="term" value="P:proteolysis"/>
    <property type="evidence" value="ECO:0007669"/>
    <property type="project" value="InterPro"/>
</dbReference>